<dbReference type="AlphaFoldDB" id="A0A6J4PXU7"/>
<gene>
    <name evidence="1" type="ORF">AVDCRST_MAG74-3085</name>
</gene>
<dbReference type="EMBL" id="CADCUR010000276">
    <property type="protein sequence ID" value="CAA9422425.1"/>
    <property type="molecule type" value="Genomic_DNA"/>
</dbReference>
<protein>
    <submittedName>
        <fullName evidence="1">Uncharacterized protein</fullName>
    </submittedName>
</protein>
<evidence type="ECO:0000313" key="1">
    <source>
        <dbReference type="EMBL" id="CAA9422425.1"/>
    </source>
</evidence>
<proteinExistence type="predicted"/>
<organism evidence="1">
    <name type="scientific">uncultured Pyrinomonadaceae bacterium</name>
    <dbReference type="NCBI Taxonomy" id="2283094"/>
    <lineage>
        <taxon>Bacteria</taxon>
        <taxon>Pseudomonadati</taxon>
        <taxon>Acidobacteriota</taxon>
        <taxon>Blastocatellia</taxon>
        <taxon>Blastocatellales</taxon>
        <taxon>Pyrinomonadaceae</taxon>
        <taxon>environmental samples</taxon>
    </lineage>
</organism>
<accession>A0A6J4PXU7</accession>
<reference evidence="1" key="1">
    <citation type="submission" date="2020-02" db="EMBL/GenBank/DDBJ databases">
        <authorList>
            <person name="Meier V. D."/>
        </authorList>
    </citation>
    <scope>NUCLEOTIDE SEQUENCE</scope>
    <source>
        <strain evidence="1">AVDCRST_MAG74</strain>
    </source>
</reference>
<sequence length="40" mass="4698">MIRDDRDIENKFYTGQILNSEIVSGFVCRNTENKIIACYK</sequence>
<name>A0A6J4PXU7_9BACT</name>